<dbReference type="OrthoDB" id="8948897at2759"/>
<dbReference type="SUPFAM" id="SSF50630">
    <property type="entry name" value="Acid proteases"/>
    <property type="match status" value="1"/>
</dbReference>
<dbReference type="CDD" id="cd00303">
    <property type="entry name" value="retropepsin_like"/>
    <property type="match status" value="1"/>
</dbReference>
<dbReference type="Gene3D" id="2.40.70.10">
    <property type="entry name" value="Acid Proteases"/>
    <property type="match status" value="1"/>
</dbReference>
<keyword evidence="2" id="KW-1185">Reference proteome</keyword>
<accession>A0A9Q1H705</accession>
<name>A0A9Q1H705_HOLLE</name>
<dbReference type="EMBL" id="JAIZAY010000010">
    <property type="protein sequence ID" value="KAJ8035113.1"/>
    <property type="molecule type" value="Genomic_DNA"/>
</dbReference>
<organism evidence="1 2">
    <name type="scientific">Holothuria leucospilota</name>
    <name type="common">Black long sea cucumber</name>
    <name type="synonym">Mertensiothuria leucospilota</name>
    <dbReference type="NCBI Taxonomy" id="206669"/>
    <lineage>
        <taxon>Eukaryota</taxon>
        <taxon>Metazoa</taxon>
        <taxon>Echinodermata</taxon>
        <taxon>Eleutherozoa</taxon>
        <taxon>Echinozoa</taxon>
        <taxon>Holothuroidea</taxon>
        <taxon>Aspidochirotacea</taxon>
        <taxon>Aspidochirotida</taxon>
        <taxon>Holothuriidae</taxon>
        <taxon>Holothuria</taxon>
    </lineage>
</organism>
<dbReference type="InterPro" id="IPR021109">
    <property type="entry name" value="Peptidase_aspartic_dom_sf"/>
</dbReference>
<gene>
    <name evidence="1" type="ORF">HOLleu_22232</name>
</gene>
<evidence type="ECO:0000313" key="2">
    <source>
        <dbReference type="Proteomes" id="UP001152320"/>
    </source>
</evidence>
<dbReference type="Proteomes" id="UP001152320">
    <property type="component" value="Chromosome 10"/>
</dbReference>
<comment type="caution">
    <text evidence="1">The sequence shown here is derived from an EMBL/GenBank/DDBJ whole genome shotgun (WGS) entry which is preliminary data.</text>
</comment>
<protein>
    <submittedName>
        <fullName evidence="1">DNA damage-inducible protein 1</fullName>
    </submittedName>
</protein>
<reference evidence="1" key="1">
    <citation type="submission" date="2021-10" db="EMBL/GenBank/DDBJ databases">
        <title>Tropical sea cucumber genome reveals ecological adaptation and Cuvierian tubules defense mechanism.</title>
        <authorList>
            <person name="Chen T."/>
        </authorList>
    </citation>
    <scope>NUCLEOTIDE SEQUENCE</scope>
    <source>
        <strain evidence="1">Nanhai2018</strain>
        <tissue evidence="1">Muscle</tissue>
    </source>
</reference>
<evidence type="ECO:0000313" key="1">
    <source>
        <dbReference type="EMBL" id="KAJ8035113.1"/>
    </source>
</evidence>
<proteinExistence type="predicted"/>
<sequence length="283" mass="31455">MPYIPVTIGDVSVDAFIDTGSYLTILSEELRNTIPSLCKQSTSQPYPLGKSVTGDSIDAVGRVTATVSIGSNRLLDEFHVARNVSKPLILRWDFLLRHKASVDIIKGVMTLGNEEVPLLKRQTGAPLCCNLILQNPVTIPPESQVQVKAKLETSPYKMLPDKYDGVIEDRYFDEPSILIPRSLVQVKEGHTIATIVNPTRTPVQVKRNHLIGKVFATHAVENAEYTVLGGVRSRDVTSHDTLKQGIHEANVDEENLTDKRELKFIIFCNHIQMFSVTNQEGQV</sequence>
<dbReference type="AlphaFoldDB" id="A0A9Q1H705"/>